<evidence type="ECO:0000256" key="1">
    <source>
        <dbReference type="SAM" id="Coils"/>
    </source>
</evidence>
<protein>
    <recommendedName>
        <fullName evidence="5">Psp-related protein</fullName>
    </recommendedName>
</protein>
<sequence>MLEEKAKQFERRPPSQFQQSKFYFRGGDVLREQEYLQDQYKKALADYRAAELSLKHIENQVQDATDVLNDQEGYTTALASFLEADTESSKKEIAMKQRLRELESEIDQYNQALTTVKATQNAASLAVLQKEKAYYMIEIQRGNKMIENYNTQNSNAIKQIAACTINKKYRDALDLEYQLNKTNQKKNHMKRLVQKLKNEFDSTRRVIPHSDSEARAIRSAMQANIEPKILLMREQEREERRKVKHEQHIDNLINQIEELNQRMIEIGMEEEDQIETDELRKRCINEDYSDTDDEEEDGGNNDSISNKSSKNNSNDNNVNEEEEKDDE</sequence>
<feature type="compositionally biased region" description="Acidic residues" evidence="2">
    <location>
        <begin position="318"/>
        <end position="327"/>
    </location>
</feature>
<keyword evidence="4" id="KW-1185">Reference proteome</keyword>
<evidence type="ECO:0000256" key="2">
    <source>
        <dbReference type="SAM" id="MobiDB-lite"/>
    </source>
</evidence>
<reference evidence="3 4" key="1">
    <citation type="submission" date="2024-04" db="EMBL/GenBank/DDBJ databases">
        <title>Tritrichomonas musculus Genome.</title>
        <authorList>
            <person name="Alves-Ferreira E."/>
            <person name="Grigg M."/>
            <person name="Lorenzi H."/>
            <person name="Galac M."/>
        </authorList>
    </citation>
    <scope>NUCLEOTIDE SEQUENCE [LARGE SCALE GENOMIC DNA]</scope>
    <source>
        <strain evidence="3 4">EAF2021</strain>
    </source>
</reference>
<name>A0ABR2GRB1_9EUKA</name>
<accession>A0ABR2GRB1</accession>
<keyword evidence="1" id="KW-0175">Coiled coil</keyword>
<evidence type="ECO:0000313" key="4">
    <source>
        <dbReference type="Proteomes" id="UP001470230"/>
    </source>
</evidence>
<feature type="compositionally biased region" description="Acidic residues" evidence="2">
    <location>
        <begin position="287"/>
        <end position="299"/>
    </location>
</feature>
<evidence type="ECO:0008006" key="5">
    <source>
        <dbReference type="Google" id="ProtNLM"/>
    </source>
</evidence>
<gene>
    <name evidence="3" type="ORF">M9Y10_039961</name>
</gene>
<comment type="caution">
    <text evidence="3">The sequence shown here is derived from an EMBL/GenBank/DDBJ whole genome shotgun (WGS) entry which is preliminary data.</text>
</comment>
<organism evidence="3 4">
    <name type="scientific">Tritrichomonas musculus</name>
    <dbReference type="NCBI Taxonomy" id="1915356"/>
    <lineage>
        <taxon>Eukaryota</taxon>
        <taxon>Metamonada</taxon>
        <taxon>Parabasalia</taxon>
        <taxon>Tritrichomonadida</taxon>
        <taxon>Tritrichomonadidae</taxon>
        <taxon>Tritrichomonas</taxon>
    </lineage>
</organism>
<dbReference type="Proteomes" id="UP001470230">
    <property type="component" value="Unassembled WGS sequence"/>
</dbReference>
<feature type="compositionally biased region" description="Low complexity" evidence="2">
    <location>
        <begin position="300"/>
        <end position="317"/>
    </location>
</feature>
<proteinExistence type="predicted"/>
<feature type="coiled-coil region" evidence="1">
    <location>
        <begin position="92"/>
        <end position="119"/>
    </location>
</feature>
<evidence type="ECO:0000313" key="3">
    <source>
        <dbReference type="EMBL" id="KAK8836148.1"/>
    </source>
</evidence>
<feature type="coiled-coil region" evidence="1">
    <location>
        <begin position="235"/>
        <end position="269"/>
    </location>
</feature>
<dbReference type="EMBL" id="JAPFFF010000068">
    <property type="protein sequence ID" value="KAK8836148.1"/>
    <property type="molecule type" value="Genomic_DNA"/>
</dbReference>
<feature type="region of interest" description="Disordered" evidence="2">
    <location>
        <begin position="270"/>
        <end position="327"/>
    </location>
</feature>
<feature type="coiled-coil region" evidence="1">
    <location>
        <begin position="40"/>
        <end position="67"/>
    </location>
</feature>